<reference evidence="1 2" key="1">
    <citation type="journal article" date="2019" name="Commun. Biol.">
        <title>The bagworm genome reveals a unique fibroin gene that provides high tensile strength.</title>
        <authorList>
            <person name="Kono N."/>
            <person name="Nakamura H."/>
            <person name="Ohtoshi R."/>
            <person name="Tomita M."/>
            <person name="Numata K."/>
            <person name="Arakawa K."/>
        </authorList>
    </citation>
    <scope>NUCLEOTIDE SEQUENCE [LARGE SCALE GENOMIC DNA]</scope>
</reference>
<proteinExistence type="predicted"/>
<sequence length="121" mass="13876">MVSSRRSWNQQLPAWEERTPPAHLYIRDRPSLRDARGTNAKWIPLEVSLSLLSFPSFRRESSRLTVLLSKYQFLQAPLARRRSENFLSCNGFSLAKLPRPRSRPVNALLPLVCFAPVAAED</sequence>
<accession>A0A4C1UL16</accession>
<dbReference type="AlphaFoldDB" id="A0A4C1UL16"/>
<gene>
    <name evidence="1" type="ORF">EVAR_11253_1</name>
</gene>
<evidence type="ECO:0000313" key="1">
    <source>
        <dbReference type="EMBL" id="GBP27019.1"/>
    </source>
</evidence>
<comment type="caution">
    <text evidence="1">The sequence shown here is derived from an EMBL/GenBank/DDBJ whole genome shotgun (WGS) entry which is preliminary data.</text>
</comment>
<dbReference type="Proteomes" id="UP000299102">
    <property type="component" value="Unassembled WGS sequence"/>
</dbReference>
<protein>
    <submittedName>
        <fullName evidence="1">Uncharacterized protein</fullName>
    </submittedName>
</protein>
<evidence type="ECO:0000313" key="2">
    <source>
        <dbReference type="Proteomes" id="UP000299102"/>
    </source>
</evidence>
<dbReference type="EMBL" id="BGZK01000188">
    <property type="protein sequence ID" value="GBP27019.1"/>
    <property type="molecule type" value="Genomic_DNA"/>
</dbReference>
<name>A0A4C1UL16_EUMVA</name>
<organism evidence="1 2">
    <name type="scientific">Eumeta variegata</name>
    <name type="common">Bagworm moth</name>
    <name type="synonym">Eumeta japonica</name>
    <dbReference type="NCBI Taxonomy" id="151549"/>
    <lineage>
        <taxon>Eukaryota</taxon>
        <taxon>Metazoa</taxon>
        <taxon>Ecdysozoa</taxon>
        <taxon>Arthropoda</taxon>
        <taxon>Hexapoda</taxon>
        <taxon>Insecta</taxon>
        <taxon>Pterygota</taxon>
        <taxon>Neoptera</taxon>
        <taxon>Endopterygota</taxon>
        <taxon>Lepidoptera</taxon>
        <taxon>Glossata</taxon>
        <taxon>Ditrysia</taxon>
        <taxon>Tineoidea</taxon>
        <taxon>Psychidae</taxon>
        <taxon>Oiketicinae</taxon>
        <taxon>Eumeta</taxon>
    </lineage>
</organism>
<keyword evidence="2" id="KW-1185">Reference proteome</keyword>